<name>A0ABT8ITF5_9MICO</name>
<keyword evidence="2" id="KW-1185">Reference proteome</keyword>
<dbReference type="Proteomes" id="UP001174210">
    <property type="component" value="Unassembled WGS sequence"/>
</dbReference>
<comment type="caution">
    <text evidence="1">The sequence shown here is derived from an EMBL/GenBank/DDBJ whole genome shotgun (WGS) entry which is preliminary data.</text>
</comment>
<proteinExistence type="predicted"/>
<sequence>MDAPEPLTCSRAGCQVTASWRIEWRNPRIHTEDRVKVWLACAEHVDFLREFLAAREFPLRVVPAADAEADADTGSDAERSTA</sequence>
<evidence type="ECO:0008006" key="3">
    <source>
        <dbReference type="Google" id="ProtNLM"/>
    </source>
</evidence>
<evidence type="ECO:0000313" key="2">
    <source>
        <dbReference type="Proteomes" id="UP001174210"/>
    </source>
</evidence>
<gene>
    <name evidence="1" type="ORF">P5G59_02930</name>
</gene>
<dbReference type="EMBL" id="JAROCB010000001">
    <property type="protein sequence ID" value="MDN4596085.1"/>
    <property type="molecule type" value="Genomic_DNA"/>
</dbReference>
<reference evidence="1" key="1">
    <citation type="submission" date="2023-03" db="EMBL/GenBank/DDBJ databases">
        <title>MT1 and MT2 Draft Genomes of Novel Species.</title>
        <authorList>
            <person name="Venkateswaran K."/>
        </authorList>
    </citation>
    <scope>NUCLEOTIDE SEQUENCE</scope>
    <source>
        <strain evidence="1">F6_8S_P_1A</strain>
    </source>
</reference>
<evidence type="ECO:0000313" key="1">
    <source>
        <dbReference type="EMBL" id="MDN4596085.1"/>
    </source>
</evidence>
<dbReference type="RefSeq" id="WP_301216986.1">
    <property type="nucleotide sequence ID" value="NZ_JAROCB010000001.1"/>
</dbReference>
<protein>
    <recommendedName>
        <fullName evidence="3">Acetone carboxylase</fullName>
    </recommendedName>
</protein>
<organism evidence="1 2">
    <name type="scientific">Leifsonia virtsii</name>
    <dbReference type="NCBI Taxonomy" id="3035915"/>
    <lineage>
        <taxon>Bacteria</taxon>
        <taxon>Bacillati</taxon>
        <taxon>Actinomycetota</taxon>
        <taxon>Actinomycetes</taxon>
        <taxon>Micrococcales</taxon>
        <taxon>Microbacteriaceae</taxon>
        <taxon>Leifsonia</taxon>
    </lineage>
</organism>
<accession>A0ABT8ITF5</accession>